<evidence type="ECO:0000313" key="1">
    <source>
        <dbReference type="Proteomes" id="UP000095286"/>
    </source>
</evidence>
<protein>
    <submittedName>
        <fullName evidence="2">TF_AP-2 domain-containing protein</fullName>
    </submittedName>
</protein>
<evidence type="ECO:0000313" key="2">
    <source>
        <dbReference type="WBParaSite" id="RSKR_0000317700.1"/>
    </source>
</evidence>
<sequence>MMPLKPDFDRQQEFDITQLFNMTSTNQPFPDHINSNAYNSFTPCLDQNTHTHFGVKRPNSHLPQSHSKRLCSTHTDKTDSESEDSQDSATNIPHSTDHFPNTTTFPQNNNPSNDFQNYMLVNNTEYRSMSNYFQHMTGYYSQSHPEQNNYSNYNSNLLTVLPQGYPTAFNRIPSLNQECCPLIDNLIPQNNAFEKSSDSGVLSDSSSTSSPSDLNKNEMKNEMNSYMPRHSLNNSMLSPYEIFCTVPGRTSLLSSTTKYRVTIAEVQRRISPPECLNASLLGGILRKAKSKDGGKNLRESLRKINLTLPAGRRKAATVTAFTSLVEEEAVHMARDFNTVCDREFPAKALGIEIVGKELHNIGDGERFRLILENTRQGISMLVKLLNSDRSPLGCNNPPIILESHIQKPLSHFAMVTHGFGSLAICASLNAAHTVFSDALKQLEIQCPSMQHSFPNNSHTTNYYPPQMGGNAMPSNFGNLQSRPE</sequence>
<accession>A0AC35TR90</accession>
<name>A0AC35TR90_9BILA</name>
<dbReference type="Proteomes" id="UP000095286">
    <property type="component" value="Unplaced"/>
</dbReference>
<reference evidence="2" key="1">
    <citation type="submission" date="2016-11" db="UniProtKB">
        <authorList>
            <consortium name="WormBaseParasite"/>
        </authorList>
    </citation>
    <scope>IDENTIFICATION</scope>
    <source>
        <strain evidence="2">KR3021</strain>
    </source>
</reference>
<organism evidence="1 2">
    <name type="scientific">Rhabditophanes sp. KR3021</name>
    <dbReference type="NCBI Taxonomy" id="114890"/>
    <lineage>
        <taxon>Eukaryota</taxon>
        <taxon>Metazoa</taxon>
        <taxon>Ecdysozoa</taxon>
        <taxon>Nematoda</taxon>
        <taxon>Chromadorea</taxon>
        <taxon>Rhabditida</taxon>
        <taxon>Tylenchina</taxon>
        <taxon>Panagrolaimomorpha</taxon>
        <taxon>Strongyloidoidea</taxon>
        <taxon>Alloionematidae</taxon>
        <taxon>Rhabditophanes</taxon>
    </lineage>
</organism>
<dbReference type="WBParaSite" id="RSKR_0000317700.1">
    <property type="protein sequence ID" value="RSKR_0000317700.1"/>
    <property type="gene ID" value="RSKR_0000317700"/>
</dbReference>
<proteinExistence type="predicted"/>